<gene>
    <name evidence="2" type="ORF">DM01DRAFT_1375471</name>
</gene>
<feature type="compositionally biased region" description="Low complexity" evidence="1">
    <location>
        <begin position="54"/>
        <end position="63"/>
    </location>
</feature>
<dbReference type="AlphaFoldDB" id="A0A1X2GD73"/>
<dbReference type="EMBL" id="MCGT01000021">
    <property type="protein sequence ID" value="ORX51199.1"/>
    <property type="molecule type" value="Genomic_DNA"/>
</dbReference>
<dbReference type="Proteomes" id="UP000242146">
    <property type="component" value="Unassembled WGS sequence"/>
</dbReference>
<keyword evidence="3" id="KW-1185">Reference proteome</keyword>
<evidence type="ECO:0000313" key="3">
    <source>
        <dbReference type="Proteomes" id="UP000242146"/>
    </source>
</evidence>
<accession>A0A1X2GD73</accession>
<evidence type="ECO:0000313" key="2">
    <source>
        <dbReference type="EMBL" id="ORX51199.1"/>
    </source>
</evidence>
<evidence type="ECO:0000256" key="1">
    <source>
        <dbReference type="SAM" id="MobiDB-lite"/>
    </source>
</evidence>
<protein>
    <submittedName>
        <fullName evidence="2">Uncharacterized protein</fullName>
    </submittedName>
</protein>
<name>A0A1X2GD73_9FUNG</name>
<feature type="region of interest" description="Disordered" evidence="1">
    <location>
        <begin position="46"/>
        <end position="66"/>
    </location>
</feature>
<proteinExistence type="predicted"/>
<comment type="caution">
    <text evidence="2">The sequence shown here is derived from an EMBL/GenBank/DDBJ whole genome shotgun (WGS) entry which is preliminary data.</text>
</comment>
<organism evidence="2 3">
    <name type="scientific">Hesseltinella vesiculosa</name>
    <dbReference type="NCBI Taxonomy" id="101127"/>
    <lineage>
        <taxon>Eukaryota</taxon>
        <taxon>Fungi</taxon>
        <taxon>Fungi incertae sedis</taxon>
        <taxon>Mucoromycota</taxon>
        <taxon>Mucoromycotina</taxon>
        <taxon>Mucoromycetes</taxon>
        <taxon>Mucorales</taxon>
        <taxon>Cunninghamellaceae</taxon>
        <taxon>Hesseltinella</taxon>
    </lineage>
</organism>
<reference evidence="2 3" key="1">
    <citation type="submission" date="2016-07" db="EMBL/GenBank/DDBJ databases">
        <title>Pervasive Adenine N6-methylation of Active Genes in Fungi.</title>
        <authorList>
            <consortium name="DOE Joint Genome Institute"/>
            <person name="Mondo S.J."/>
            <person name="Dannebaum R.O."/>
            <person name="Kuo R.C."/>
            <person name="Labutti K."/>
            <person name="Haridas S."/>
            <person name="Kuo A."/>
            <person name="Salamov A."/>
            <person name="Ahrendt S.R."/>
            <person name="Lipzen A."/>
            <person name="Sullivan W."/>
            <person name="Andreopoulos W.B."/>
            <person name="Clum A."/>
            <person name="Lindquist E."/>
            <person name="Daum C."/>
            <person name="Ramamoorthy G.K."/>
            <person name="Gryganskyi A."/>
            <person name="Culley D."/>
            <person name="Magnuson J.K."/>
            <person name="James T.Y."/>
            <person name="O'Malley M.A."/>
            <person name="Stajich J.E."/>
            <person name="Spatafora J.W."/>
            <person name="Visel A."/>
            <person name="Grigoriev I.V."/>
        </authorList>
    </citation>
    <scope>NUCLEOTIDE SEQUENCE [LARGE SCALE GENOMIC DNA]</scope>
    <source>
        <strain evidence="2 3">NRRL 3301</strain>
    </source>
</reference>
<sequence>MDKQAARAAFQASLPKYGAPRPCTTCLNEAFKLEKQGDLDAAEIRRAAAKTHSKSPSSKCPSYKPRKRVLTKRKLGGTTRQYTMKHGLDTLIRRPTDDVDPTSAPPSALVNAVATLARHNRDITIMSHLFIRHYVTTILNRPSLVIPPAMFTQIFFTSVFQLLMGNQITNKKVMSEEFRKDIEASGKLVGHEARPKRELTKLKLGVTTWQYALKHGH</sequence>